<evidence type="ECO:0000259" key="2">
    <source>
        <dbReference type="Pfam" id="PF01464"/>
    </source>
</evidence>
<reference evidence="3 4" key="1">
    <citation type="submission" date="2021-05" db="EMBL/GenBank/DDBJ databases">
        <title>Mycobacterium acidophilum sp. nov., an extremely acid-tolerant member of the genus Mycobacterium.</title>
        <authorList>
            <person name="Xia J."/>
        </authorList>
    </citation>
    <scope>NUCLEOTIDE SEQUENCE [LARGE SCALE GENOMIC DNA]</scope>
    <source>
        <strain evidence="3 4">M1</strain>
    </source>
</reference>
<organism evidence="3 4">
    <name type="scientific">Mycolicibacter acidiphilus</name>
    <dbReference type="NCBI Taxonomy" id="2835306"/>
    <lineage>
        <taxon>Bacteria</taxon>
        <taxon>Bacillati</taxon>
        <taxon>Actinomycetota</taxon>
        <taxon>Actinomycetes</taxon>
        <taxon>Mycobacteriales</taxon>
        <taxon>Mycobacteriaceae</taxon>
        <taxon>Mycolicibacter</taxon>
    </lineage>
</organism>
<evidence type="ECO:0000313" key="4">
    <source>
        <dbReference type="Proteomes" id="UP001519535"/>
    </source>
</evidence>
<comment type="caution">
    <text evidence="3">The sequence shown here is derived from an EMBL/GenBank/DDBJ whole genome shotgun (WGS) entry which is preliminary data.</text>
</comment>
<feature type="domain" description="Transglycosylase SLT" evidence="2">
    <location>
        <begin position="10"/>
        <end position="102"/>
    </location>
</feature>
<dbReference type="Proteomes" id="UP001519535">
    <property type="component" value="Unassembled WGS sequence"/>
</dbReference>
<accession>A0ABS5RPR7</accession>
<feature type="region of interest" description="Disordered" evidence="1">
    <location>
        <begin position="38"/>
        <end position="58"/>
    </location>
</feature>
<dbReference type="Gene3D" id="1.10.530.10">
    <property type="match status" value="1"/>
</dbReference>
<evidence type="ECO:0000256" key="1">
    <source>
        <dbReference type="SAM" id="MobiDB-lite"/>
    </source>
</evidence>
<keyword evidence="4" id="KW-1185">Reference proteome</keyword>
<protein>
    <submittedName>
        <fullName evidence="3">Transglycosylase SLT domain-containing protein</fullName>
    </submittedName>
</protein>
<sequence length="121" mass="12792">MGVSDPAARRNWTVGLMTAAARESTFNPLAVNVDPRDHNVQISTGAGPDGYPNRASRGGLQVIPETFARHHQAGTSTNLYDPVANVCASMNYVMSRYRVAADGRNLASVPQFNPGSAGGGY</sequence>
<dbReference type="EMBL" id="JAHCLR010000139">
    <property type="protein sequence ID" value="MBS9536293.1"/>
    <property type="molecule type" value="Genomic_DNA"/>
</dbReference>
<gene>
    <name evidence="3" type="ORF">KIH27_22215</name>
</gene>
<dbReference type="InterPro" id="IPR008258">
    <property type="entry name" value="Transglycosylase_SLT_dom_1"/>
</dbReference>
<dbReference type="Pfam" id="PF01464">
    <property type="entry name" value="SLT"/>
    <property type="match status" value="1"/>
</dbReference>
<proteinExistence type="predicted"/>
<evidence type="ECO:0000313" key="3">
    <source>
        <dbReference type="EMBL" id="MBS9536293.1"/>
    </source>
</evidence>
<dbReference type="InterPro" id="IPR023346">
    <property type="entry name" value="Lysozyme-like_dom_sf"/>
</dbReference>
<dbReference type="SUPFAM" id="SSF53955">
    <property type="entry name" value="Lysozyme-like"/>
    <property type="match status" value="1"/>
</dbReference>
<name>A0ABS5RPR7_9MYCO</name>